<keyword evidence="2" id="KW-1185">Reference proteome</keyword>
<accession>A0ABV0CKE4</accession>
<protein>
    <submittedName>
        <fullName evidence="1">Uncharacterized protein</fullName>
    </submittedName>
</protein>
<dbReference type="Proteomes" id="UP001405405">
    <property type="component" value="Unassembled WGS sequence"/>
</dbReference>
<dbReference type="RefSeq" id="WP_152526871.1">
    <property type="nucleotide sequence ID" value="NZ_JAYFSJ010000007.1"/>
</dbReference>
<evidence type="ECO:0000313" key="2">
    <source>
        <dbReference type="Proteomes" id="UP001405405"/>
    </source>
</evidence>
<sequence length="61" mass="6494">MKAADACGMPIEFAATDYCDMAHKAMPVKQPVAKTMRDIDAAQHETDSQNVAALERGSAIA</sequence>
<name>A0ABV0CKE4_9NEIS</name>
<proteinExistence type="predicted"/>
<evidence type="ECO:0000313" key="1">
    <source>
        <dbReference type="EMBL" id="MEN7431358.1"/>
    </source>
</evidence>
<comment type="caution">
    <text evidence="1">The sequence shown here is derived from an EMBL/GenBank/DDBJ whole genome shotgun (WGS) entry which is preliminary data.</text>
</comment>
<dbReference type="EMBL" id="JAYFSJ010000007">
    <property type="protein sequence ID" value="MEN7431358.1"/>
    <property type="molecule type" value="Genomic_DNA"/>
</dbReference>
<reference evidence="1 2" key="1">
    <citation type="submission" date="2023-12" db="EMBL/GenBank/DDBJ databases">
        <title>Chromobacterium sp. strain TRC.1.1.SA producing antimicrobial pigment.</title>
        <authorList>
            <person name="Verma N."/>
            <person name="Choksket S."/>
            <person name="Pinnaka A.K."/>
            <person name="Korpole S."/>
        </authorList>
    </citation>
    <scope>NUCLEOTIDE SEQUENCE [LARGE SCALE GENOMIC DNA]</scope>
    <source>
        <strain evidence="1 2">TRC1.1.SA</strain>
    </source>
</reference>
<organism evidence="1 2">
    <name type="scientific">Chromobacterium indicum</name>
    <dbReference type="NCBI Taxonomy" id="3110228"/>
    <lineage>
        <taxon>Bacteria</taxon>
        <taxon>Pseudomonadati</taxon>
        <taxon>Pseudomonadota</taxon>
        <taxon>Betaproteobacteria</taxon>
        <taxon>Neisseriales</taxon>
        <taxon>Chromobacteriaceae</taxon>
        <taxon>Chromobacterium</taxon>
    </lineage>
</organism>
<gene>
    <name evidence="1" type="ORF">VA599_11410</name>
</gene>